<dbReference type="EMBL" id="CP008947">
    <property type="protein sequence ID" value="AII08236.1"/>
    <property type="molecule type" value="Genomic_DNA"/>
</dbReference>
<dbReference type="eggNOG" id="COG3103">
    <property type="taxonomic scope" value="Bacteria"/>
</dbReference>
<dbReference type="Proteomes" id="UP000028488">
    <property type="component" value="Chromosome"/>
</dbReference>
<evidence type="ECO:0000313" key="2">
    <source>
        <dbReference type="Proteomes" id="UP000028488"/>
    </source>
</evidence>
<dbReference type="AlphaFoldDB" id="A0A076EQM0"/>
<dbReference type="RefSeq" id="WP_128641061.1">
    <property type="nucleotide sequence ID" value="NZ_CP008947.1"/>
</dbReference>
<evidence type="ECO:0000313" key="1">
    <source>
        <dbReference type="EMBL" id="AII08236.1"/>
    </source>
</evidence>
<organism evidence="1 2">
    <name type="scientific">Rhodococcus opacus</name>
    <name type="common">Nocardia opaca</name>
    <dbReference type="NCBI Taxonomy" id="37919"/>
    <lineage>
        <taxon>Bacteria</taxon>
        <taxon>Bacillati</taxon>
        <taxon>Actinomycetota</taxon>
        <taxon>Actinomycetes</taxon>
        <taxon>Mycobacteriales</taxon>
        <taxon>Nocardiaceae</taxon>
        <taxon>Rhodococcus</taxon>
    </lineage>
</organism>
<name>A0A076EQM0_RHOOP</name>
<sequence>MPGAVHCQSPWVRNTTIRAVLVALLGIVGLAAPPPIVAHAAGYEGLLDITPANAAAESIGGLDPRLPTDSAVLAAALAAARSDSVAPTRYSALLQQYWLARGSEASGIDLAAWDPNAGLIANAAVVDRVYENYGRYQLQRTELYWSGMAGLAGGSFAAGFWDLDLGRTVLGVETVHALGNAVASTVRGLPGGAMALLPADPRTLATLGPAMTAEDMDWYQKRLLMMQKHIYFDMVPMHEAYLNEGRTAVEEMAAAGLLDENAEIAWNGIFSGTPEGYVDALFRMASREQNQIIADQWDVTAAARDGVGRALTYATTLAAQPSVPGSRAPGQVAPMSVDGDVNGSTYRLRTPMPGFNWADREPRWQYIVSDIASSYQRLAEGRPGELRALLAIPFRDFVESQRVLRRVPDLARDMSTGWELSPAHP</sequence>
<gene>
    <name evidence="1" type="ORF">EP51_27875</name>
</gene>
<reference evidence="1 2" key="1">
    <citation type="submission" date="2014-07" db="EMBL/GenBank/DDBJ databases">
        <title>Genome Sequence of Rhodococcus opacus Strain R7, a Biodegrader of Mono- and Polycyclic Aromatic Hydrocarbons.</title>
        <authorList>
            <person name="Di Gennaro P."/>
            <person name="Zampolli J."/>
            <person name="Presti I."/>
            <person name="Cappelletti M."/>
            <person name="D'Ursi P."/>
            <person name="Orro A."/>
            <person name="Mezzelani A."/>
            <person name="Milanesi L."/>
        </authorList>
    </citation>
    <scope>NUCLEOTIDE SEQUENCE [LARGE SCALE GENOMIC DNA]</scope>
    <source>
        <strain evidence="1 2">R7</strain>
    </source>
</reference>
<evidence type="ECO:0008006" key="3">
    <source>
        <dbReference type="Google" id="ProtNLM"/>
    </source>
</evidence>
<accession>A0A076EQM0</accession>
<protein>
    <recommendedName>
        <fullName evidence="3">Tat pathway signal protein</fullName>
    </recommendedName>
</protein>
<proteinExistence type="predicted"/>